<protein>
    <recommendedName>
        <fullName evidence="4">Carboxypeptidase regulatory-like domain-containing protein</fullName>
    </recommendedName>
</protein>
<keyword evidence="1" id="KW-0812">Transmembrane</keyword>
<keyword evidence="1" id="KW-1133">Transmembrane helix</keyword>
<keyword evidence="1" id="KW-0472">Membrane</keyword>
<keyword evidence="3" id="KW-1185">Reference proteome</keyword>
<evidence type="ECO:0000313" key="2">
    <source>
        <dbReference type="EMBL" id="MET6991647.1"/>
    </source>
</evidence>
<proteinExistence type="predicted"/>
<dbReference type="EMBL" id="JBEXAE010000007">
    <property type="protein sequence ID" value="MET6991647.1"/>
    <property type="molecule type" value="Genomic_DNA"/>
</dbReference>
<evidence type="ECO:0008006" key="4">
    <source>
        <dbReference type="Google" id="ProtNLM"/>
    </source>
</evidence>
<comment type="caution">
    <text evidence="2">The sequence shown here is derived from an EMBL/GenBank/DDBJ whole genome shotgun (WGS) entry which is preliminary data.</text>
</comment>
<dbReference type="Proteomes" id="UP001549799">
    <property type="component" value="Unassembled WGS sequence"/>
</dbReference>
<name>A0ABV2SWW6_9FLAO</name>
<dbReference type="RefSeq" id="WP_354616195.1">
    <property type="nucleotide sequence ID" value="NZ_JBEXAE010000007.1"/>
</dbReference>
<dbReference type="SUPFAM" id="SSF49464">
    <property type="entry name" value="Carboxypeptidase regulatory domain-like"/>
    <property type="match status" value="1"/>
</dbReference>
<evidence type="ECO:0000313" key="3">
    <source>
        <dbReference type="Proteomes" id="UP001549799"/>
    </source>
</evidence>
<organism evidence="2 3">
    <name type="scientific">Sediminicola arcticus</name>
    <dbReference type="NCBI Taxonomy" id="1574308"/>
    <lineage>
        <taxon>Bacteria</taxon>
        <taxon>Pseudomonadati</taxon>
        <taxon>Bacteroidota</taxon>
        <taxon>Flavobacteriia</taxon>
        <taxon>Flavobacteriales</taxon>
        <taxon>Flavobacteriaceae</taxon>
        <taxon>Sediminicola</taxon>
    </lineage>
</organism>
<dbReference type="InterPro" id="IPR008969">
    <property type="entry name" value="CarboxyPept-like_regulatory"/>
</dbReference>
<feature type="transmembrane region" description="Helical" evidence="1">
    <location>
        <begin position="15"/>
        <end position="33"/>
    </location>
</feature>
<reference evidence="2 3" key="1">
    <citation type="submission" date="2024-07" db="EMBL/GenBank/DDBJ databases">
        <title>The genome sequence of type strain Sediminicola arcticus GDMCC 1.2805.</title>
        <authorList>
            <person name="Liu Y."/>
        </authorList>
    </citation>
    <scope>NUCLEOTIDE SEQUENCE [LARGE SCALE GENOMIC DNA]</scope>
    <source>
        <strain evidence="2 3">GDMCC 1.2805</strain>
    </source>
</reference>
<accession>A0ABV2SWW6</accession>
<sequence>MSILKQPHLNFQIGLLKYCAVLLFLSFTISIFSQEKDFINGKLIDSETKEPVVFATIRIKDLARGVISNADGGFKVPYS</sequence>
<gene>
    <name evidence="2" type="ORF">ABXZ36_13420</name>
</gene>
<evidence type="ECO:0000256" key="1">
    <source>
        <dbReference type="SAM" id="Phobius"/>
    </source>
</evidence>